<dbReference type="Proteomes" id="UP001611263">
    <property type="component" value="Unassembled WGS sequence"/>
</dbReference>
<sequence>MNSVDYDAVVVGAGAGGIYAVHKLTQEGLRVIAFEGAPEVGGVWYHNRYPGARVDIESYFYCFPDEELYPRWTWKERYPAQPEILAYLNFAADTWGVRPHIRFSTWVTGAQWEPVAHRYRVTTSSGESVTGRYLIMASGQLSKARTPAFPGLEDYRGRWVQTSHWPTDHVETAGKRIAVIGTGSSGVQVVPALARDAENVTVFQRTANYSVPAQNGPLDQQKYADLAGRVAEMREAILHHPTGSDIPLGAGPAGSFTPEEQQALLRERWARGGHTMNAVFSDQGTDIHANTLVADFVRQHVLDTVRDPVTADILTPRSYPIGSRRLCVDTGYYEAFNQSNVDLIDVKADPIERITPHGIRTRDHDHDLEFDLIVFALGFSAFTGALDEANIRNEFGERPTDRWARGPRTLLGLTTRGFPNLFLLTGPGSPSVLANMILDNVQHVDFVADLLRHMGERGHTKVEPEEKAQDEWTAHVAEAASPLLRLNVENYMVHVNRDDGSRVFMPYVAGLDRYVAECDKVAADDFAGFAFS</sequence>
<evidence type="ECO:0000256" key="2">
    <source>
        <dbReference type="ARBA" id="ARBA00010139"/>
    </source>
</evidence>
<keyword evidence="5" id="KW-0521">NADP</keyword>
<keyword evidence="4" id="KW-0274">FAD</keyword>
<dbReference type="PRINTS" id="PR00411">
    <property type="entry name" value="PNDRDTASEI"/>
</dbReference>
<organism evidence="8 9">
    <name type="scientific">Nocardia carnea</name>
    <dbReference type="NCBI Taxonomy" id="37328"/>
    <lineage>
        <taxon>Bacteria</taxon>
        <taxon>Bacillati</taxon>
        <taxon>Actinomycetota</taxon>
        <taxon>Actinomycetes</taxon>
        <taxon>Mycobacteriales</taxon>
        <taxon>Nocardiaceae</taxon>
        <taxon>Nocardia</taxon>
    </lineage>
</organism>
<accession>A0ABW7U078</accession>
<dbReference type="RefSeq" id="WP_033247549.1">
    <property type="nucleotide sequence ID" value="NZ_JBIRUQ010000019.1"/>
</dbReference>
<dbReference type="PANTHER" id="PTHR43098:SF3">
    <property type="entry name" value="L-ORNITHINE N(5)-MONOOXYGENASE-RELATED"/>
    <property type="match status" value="1"/>
</dbReference>
<protein>
    <submittedName>
        <fullName evidence="8">Flavin-containing monooxygenase</fullName>
        <ecNumber evidence="8">1.14.13.-</ecNumber>
    </submittedName>
</protein>
<evidence type="ECO:0000313" key="8">
    <source>
        <dbReference type="EMBL" id="MFI1465471.1"/>
    </source>
</evidence>
<name>A0ABW7U078_9NOCA</name>
<dbReference type="SUPFAM" id="SSF51905">
    <property type="entry name" value="FAD/NAD(P)-binding domain"/>
    <property type="match status" value="2"/>
</dbReference>
<evidence type="ECO:0000256" key="7">
    <source>
        <dbReference type="ARBA" id="ARBA00023033"/>
    </source>
</evidence>
<keyword evidence="7 8" id="KW-0503">Monooxygenase</keyword>
<dbReference type="Gene3D" id="3.50.50.60">
    <property type="entry name" value="FAD/NAD(P)-binding domain"/>
    <property type="match status" value="2"/>
</dbReference>
<dbReference type="EMBL" id="JBIRUQ010000019">
    <property type="protein sequence ID" value="MFI1465471.1"/>
    <property type="molecule type" value="Genomic_DNA"/>
</dbReference>
<comment type="similarity">
    <text evidence="2">Belongs to the FAD-binding monooxygenase family.</text>
</comment>
<dbReference type="InterPro" id="IPR050775">
    <property type="entry name" value="FAD-binding_Monooxygenases"/>
</dbReference>
<comment type="cofactor">
    <cofactor evidence="1">
        <name>FAD</name>
        <dbReference type="ChEBI" id="CHEBI:57692"/>
    </cofactor>
</comment>
<dbReference type="GO" id="GO:0004497">
    <property type="term" value="F:monooxygenase activity"/>
    <property type="evidence" value="ECO:0007669"/>
    <property type="project" value="UniProtKB-KW"/>
</dbReference>
<evidence type="ECO:0000256" key="5">
    <source>
        <dbReference type="ARBA" id="ARBA00022857"/>
    </source>
</evidence>
<evidence type="ECO:0000256" key="3">
    <source>
        <dbReference type="ARBA" id="ARBA00022630"/>
    </source>
</evidence>
<reference evidence="8 9" key="1">
    <citation type="submission" date="2024-10" db="EMBL/GenBank/DDBJ databases">
        <title>The Natural Products Discovery Center: Release of the First 8490 Sequenced Strains for Exploring Actinobacteria Biosynthetic Diversity.</title>
        <authorList>
            <person name="Kalkreuter E."/>
            <person name="Kautsar S.A."/>
            <person name="Yang D."/>
            <person name="Bader C.D."/>
            <person name="Teijaro C.N."/>
            <person name="Fluegel L."/>
            <person name="Davis C.M."/>
            <person name="Simpson J.R."/>
            <person name="Lauterbach L."/>
            <person name="Steele A.D."/>
            <person name="Gui C."/>
            <person name="Meng S."/>
            <person name="Li G."/>
            <person name="Viehrig K."/>
            <person name="Ye F."/>
            <person name="Su P."/>
            <person name="Kiefer A.F."/>
            <person name="Nichols A."/>
            <person name="Cepeda A.J."/>
            <person name="Yan W."/>
            <person name="Fan B."/>
            <person name="Jiang Y."/>
            <person name="Adhikari A."/>
            <person name="Zheng C.-J."/>
            <person name="Schuster L."/>
            <person name="Cowan T.M."/>
            <person name="Smanski M.J."/>
            <person name="Chevrette M.G."/>
            <person name="De Carvalho L.P.S."/>
            <person name="Shen B."/>
        </authorList>
    </citation>
    <scope>NUCLEOTIDE SEQUENCE [LARGE SCALE GENOMIC DNA]</scope>
    <source>
        <strain evidence="8 9">NPDC020568</strain>
    </source>
</reference>
<keyword evidence="3" id="KW-0285">Flavoprotein</keyword>
<dbReference type="GeneID" id="93508250"/>
<keyword evidence="9" id="KW-1185">Reference proteome</keyword>
<gene>
    <name evidence="8" type="ORF">ACH4WX_32590</name>
</gene>
<evidence type="ECO:0000256" key="1">
    <source>
        <dbReference type="ARBA" id="ARBA00001974"/>
    </source>
</evidence>
<dbReference type="InterPro" id="IPR036188">
    <property type="entry name" value="FAD/NAD-bd_sf"/>
</dbReference>
<dbReference type="PANTHER" id="PTHR43098">
    <property type="entry name" value="L-ORNITHINE N(5)-MONOOXYGENASE-RELATED"/>
    <property type="match status" value="1"/>
</dbReference>
<keyword evidence="6 8" id="KW-0560">Oxidoreductase</keyword>
<dbReference type="EC" id="1.14.13.-" evidence="8"/>
<evidence type="ECO:0000313" key="9">
    <source>
        <dbReference type="Proteomes" id="UP001611263"/>
    </source>
</evidence>
<evidence type="ECO:0000256" key="4">
    <source>
        <dbReference type="ARBA" id="ARBA00022827"/>
    </source>
</evidence>
<dbReference type="Pfam" id="PF13738">
    <property type="entry name" value="Pyr_redox_3"/>
    <property type="match status" value="1"/>
</dbReference>
<proteinExistence type="inferred from homology"/>
<comment type="caution">
    <text evidence="8">The sequence shown here is derived from an EMBL/GenBank/DDBJ whole genome shotgun (WGS) entry which is preliminary data.</text>
</comment>
<evidence type="ECO:0000256" key="6">
    <source>
        <dbReference type="ARBA" id="ARBA00023002"/>
    </source>
</evidence>